<feature type="transmembrane region" description="Helical" evidence="1">
    <location>
        <begin position="163"/>
        <end position="183"/>
    </location>
</feature>
<evidence type="ECO:0000256" key="1">
    <source>
        <dbReference type="SAM" id="Phobius"/>
    </source>
</evidence>
<dbReference type="RefSeq" id="WP_101343069.1">
    <property type="nucleotide sequence ID" value="NZ_PJAI02000023.1"/>
</dbReference>
<keyword evidence="1" id="KW-0812">Transmembrane</keyword>
<accession>A0ABY3MTW6</accession>
<evidence type="ECO:0000259" key="2">
    <source>
        <dbReference type="Pfam" id="PF04982"/>
    </source>
</evidence>
<evidence type="ECO:0000313" key="4">
    <source>
        <dbReference type="Proteomes" id="UP000815846"/>
    </source>
</evidence>
<feature type="domain" description="HPP transmembrane region" evidence="2">
    <location>
        <begin position="31"/>
        <end position="187"/>
    </location>
</feature>
<organism evidence="3 4">
    <name type="scientific">Colwellia echini</name>
    <dbReference type="NCBI Taxonomy" id="1982103"/>
    <lineage>
        <taxon>Bacteria</taxon>
        <taxon>Pseudomonadati</taxon>
        <taxon>Pseudomonadota</taxon>
        <taxon>Gammaproteobacteria</taxon>
        <taxon>Alteromonadales</taxon>
        <taxon>Colwelliaceae</taxon>
        <taxon>Colwellia</taxon>
    </lineage>
</organism>
<keyword evidence="4" id="KW-1185">Reference proteome</keyword>
<sequence length="316" mass="35138">MTHKLHTKIKTQLQHLVSEAQKYLGIEENSTSNTEKIISGIGAMISIYLCQLIISPTLNHPQSLLILASMGASATLVYALPHGALSQPWHVLMGHLTSGLIGIYCYQHISDPVISGAVAVGLAVLVMYFLRCLHPPGGATALFCTQGGEQVYNLGYSFLWQPLLPSVLTIVVVGIIFNSLFSWRRYPAHLHFKPANNHQSVNYLSHEDVSAALLQLDSYVDITTEELAVIFDRALAHAVEKKPENKQQLKSQHFYSNGSLGDNWTIKQITSIENAKIHFEIIAGKGKGIMEVMKLKNFQQWAKFEVEFSQGSWIKK</sequence>
<dbReference type="InterPro" id="IPR058581">
    <property type="entry name" value="TM_HPP"/>
</dbReference>
<proteinExistence type="predicted"/>
<reference evidence="3 4" key="1">
    <citation type="submission" date="2019-08" db="EMBL/GenBank/DDBJ databases">
        <title>Microbe sample from Colwellia echini.</title>
        <authorList>
            <person name="Christiansen L."/>
            <person name="Pathiraja D."/>
            <person name="Schultz-Johansen M."/>
            <person name="Choi I.-G."/>
            <person name="Stougaard P."/>
        </authorList>
    </citation>
    <scope>NUCLEOTIDE SEQUENCE [LARGE SCALE GENOMIC DNA]</scope>
    <source>
        <strain evidence="3 4">A3</strain>
    </source>
</reference>
<feature type="transmembrane region" description="Helical" evidence="1">
    <location>
        <begin position="87"/>
        <end position="106"/>
    </location>
</feature>
<dbReference type="PANTHER" id="PTHR33741">
    <property type="entry name" value="TRANSMEMBRANE PROTEIN DDB_G0269096-RELATED"/>
    <property type="match status" value="1"/>
</dbReference>
<protein>
    <recommendedName>
        <fullName evidence="2">HPP transmembrane region domain-containing protein</fullName>
    </recommendedName>
</protein>
<dbReference type="PANTHER" id="PTHR33741:SF5">
    <property type="entry name" value="TRANSMEMBRANE PROTEIN DDB_G0269096-RELATED"/>
    <property type="match status" value="1"/>
</dbReference>
<dbReference type="InterPro" id="IPR007065">
    <property type="entry name" value="HPP"/>
</dbReference>
<name>A0ABY3MTW6_9GAMM</name>
<dbReference type="EMBL" id="PJAI02000023">
    <property type="protein sequence ID" value="TYK64522.1"/>
    <property type="molecule type" value="Genomic_DNA"/>
</dbReference>
<evidence type="ECO:0000313" key="3">
    <source>
        <dbReference type="EMBL" id="TYK64522.1"/>
    </source>
</evidence>
<dbReference type="Pfam" id="PF04982">
    <property type="entry name" value="TM_HPP"/>
    <property type="match status" value="1"/>
</dbReference>
<keyword evidence="1" id="KW-1133">Transmembrane helix</keyword>
<gene>
    <name evidence="3" type="ORF">CWS31_015245</name>
</gene>
<feature type="transmembrane region" description="Helical" evidence="1">
    <location>
        <begin position="113"/>
        <end position="130"/>
    </location>
</feature>
<comment type="caution">
    <text evidence="3">The sequence shown here is derived from an EMBL/GenBank/DDBJ whole genome shotgun (WGS) entry which is preliminary data.</text>
</comment>
<keyword evidence="1" id="KW-0472">Membrane</keyword>
<dbReference type="Proteomes" id="UP000815846">
    <property type="component" value="Unassembled WGS sequence"/>
</dbReference>
<feature type="transmembrane region" description="Helical" evidence="1">
    <location>
        <begin position="63"/>
        <end position="81"/>
    </location>
</feature>